<protein>
    <submittedName>
        <fullName evidence="2">Uncharacterized protein</fullName>
    </submittedName>
</protein>
<feature type="signal peptide" evidence="1">
    <location>
        <begin position="1"/>
        <end position="21"/>
    </location>
</feature>
<evidence type="ECO:0000313" key="3">
    <source>
        <dbReference type="Proteomes" id="UP001500171"/>
    </source>
</evidence>
<accession>A0ABP9N4T5</accession>
<evidence type="ECO:0000313" key="2">
    <source>
        <dbReference type="EMBL" id="GAA5109765.1"/>
    </source>
</evidence>
<dbReference type="Proteomes" id="UP001500171">
    <property type="component" value="Unassembled WGS sequence"/>
</dbReference>
<dbReference type="EMBL" id="BAABHY010000001">
    <property type="protein sequence ID" value="GAA5109765.1"/>
    <property type="molecule type" value="Genomic_DNA"/>
</dbReference>
<comment type="caution">
    <text evidence="2">The sequence shown here is derived from an EMBL/GenBank/DDBJ whole genome shotgun (WGS) entry which is preliminary data.</text>
</comment>
<name>A0ABP9N4T5_9GAMM</name>
<proteinExistence type="predicted"/>
<feature type="chain" id="PRO_5045045785" evidence="1">
    <location>
        <begin position="22"/>
        <end position="55"/>
    </location>
</feature>
<dbReference type="RefSeq" id="WP_345490136.1">
    <property type="nucleotide sequence ID" value="NZ_BAABHY010000001.1"/>
</dbReference>
<gene>
    <name evidence="2" type="ORF">GCM10023211_13460</name>
</gene>
<reference evidence="3" key="1">
    <citation type="journal article" date="2019" name="Int. J. Syst. Evol. Microbiol.">
        <title>The Global Catalogue of Microorganisms (GCM) 10K type strain sequencing project: providing services to taxonomists for standard genome sequencing and annotation.</title>
        <authorList>
            <consortium name="The Broad Institute Genomics Platform"/>
            <consortium name="The Broad Institute Genome Sequencing Center for Infectious Disease"/>
            <person name="Wu L."/>
            <person name="Ma J."/>
        </authorList>
    </citation>
    <scope>NUCLEOTIDE SEQUENCE [LARGE SCALE GENOMIC DNA]</scope>
    <source>
        <strain evidence="3">JCM 18050</strain>
    </source>
</reference>
<keyword evidence="3" id="KW-1185">Reference proteome</keyword>
<organism evidence="2 3">
    <name type="scientific">Orbus sasakiae</name>
    <dbReference type="NCBI Taxonomy" id="1078475"/>
    <lineage>
        <taxon>Bacteria</taxon>
        <taxon>Pseudomonadati</taxon>
        <taxon>Pseudomonadota</taxon>
        <taxon>Gammaproteobacteria</taxon>
        <taxon>Orbales</taxon>
        <taxon>Orbaceae</taxon>
        <taxon>Orbus</taxon>
    </lineage>
</organism>
<sequence length="55" mass="5943">MKKLALIVAACTLSFVSVASYANMGTAKDSERPCNGKIEKFTAPNLIDNPRITNK</sequence>
<keyword evidence="1" id="KW-0732">Signal</keyword>
<evidence type="ECO:0000256" key="1">
    <source>
        <dbReference type="SAM" id="SignalP"/>
    </source>
</evidence>